<dbReference type="PANTHER" id="PTHR13225">
    <property type="entry name" value="MISEXPRESSION SUPPRESSOR OF RAS 6"/>
    <property type="match status" value="1"/>
</dbReference>
<gene>
    <name evidence="2" type="ORF">FOZ62_001975</name>
</gene>
<evidence type="ECO:0000313" key="2">
    <source>
        <dbReference type="EMBL" id="KAF4717336.1"/>
    </source>
</evidence>
<comment type="caution">
    <text evidence="2">The sequence shown here is derived from an EMBL/GenBank/DDBJ whole genome shotgun (WGS) entry which is preliminary data.</text>
</comment>
<sequence>MSCKRHGTTTQALPLPVVIVESHTEGLPAIHMAIRRGWIRDSQLEVFHVDAHPDLAASKAIEPGDIFGDQLDLYTQLENDAYGISTWLLPPILQGHIGKVVWCRPTWAHQLPDGHHTALRVWTALTYWAAEDEAVDPSSGTGPEDPSTSFDLLIGTAVGLQPESADTTTPSWILDIDLDYFSCLNPVPDDCPTLPVHQSTEAEMSKSITELERVLRSRYSGPPGLIIIARSEEDGFTPPSEGAAMRYFRLTIYNDGSPTCYIDFMYEAKLVFRPEEGFDEVTLEDLRLCPAYVRNAYQNPRWEWLRESCFSLLSPETAGPDVFQKPVALPRAATGSIRFFRSGFVNVCFDHHDSNTANSSTGKAHLYVGRISPSWTNVRDRLTYQYKVPLRLVPDTSPVVSALSIGLDHGYAASGACEDGHD</sequence>
<proteinExistence type="inferred from homology"/>
<evidence type="ECO:0000313" key="3">
    <source>
        <dbReference type="Proteomes" id="UP000574390"/>
    </source>
</evidence>
<dbReference type="AlphaFoldDB" id="A0A7J6RBD5"/>
<evidence type="ECO:0000256" key="1">
    <source>
        <dbReference type="ARBA" id="ARBA00007099"/>
    </source>
</evidence>
<dbReference type="PANTHER" id="PTHR13225:SF3">
    <property type="entry name" value="UPF0489 PROTEIN C5ORF22"/>
    <property type="match status" value="1"/>
</dbReference>
<protein>
    <submittedName>
        <fullName evidence="2">Uncharacterized protein</fullName>
    </submittedName>
</protein>
<comment type="similarity">
    <text evidence="1">Belongs to the UPF0489 family.</text>
</comment>
<dbReference type="Proteomes" id="UP000574390">
    <property type="component" value="Unassembled WGS sequence"/>
</dbReference>
<dbReference type="Pfam" id="PF12640">
    <property type="entry name" value="UPF0489"/>
    <property type="match status" value="1"/>
</dbReference>
<reference evidence="2 3" key="1">
    <citation type="submission" date="2020-04" db="EMBL/GenBank/DDBJ databases">
        <title>Perkinsus olseni comparative genomics.</title>
        <authorList>
            <person name="Bogema D.R."/>
        </authorList>
    </citation>
    <scope>NUCLEOTIDE SEQUENCE [LARGE SCALE GENOMIC DNA]</scope>
    <source>
        <strain evidence="2">ATCC PRA-205</strain>
    </source>
</reference>
<name>A0A7J6RBD5_PEROL</name>
<dbReference type="EMBL" id="JABANM010023772">
    <property type="protein sequence ID" value="KAF4717336.1"/>
    <property type="molecule type" value="Genomic_DNA"/>
</dbReference>
<accession>A0A7J6RBD5</accession>
<dbReference type="InterPro" id="IPR024131">
    <property type="entry name" value="UPF0489"/>
</dbReference>
<organism evidence="2 3">
    <name type="scientific">Perkinsus olseni</name>
    <name type="common">Perkinsus atlanticus</name>
    <dbReference type="NCBI Taxonomy" id="32597"/>
    <lineage>
        <taxon>Eukaryota</taxon>
        <taxon>Sar</taxon>
        <taxon>Alveolata</taxon>
        <taxon>Perkinsozoa</taxon>
        <taxon>Perkinsea</taxon>
        <taxon>Perkinsida</taxon>
        <taxon>Perkinsidae</taxon>
        <taxon>Perkinsus</taxon>
    </lineage>
</organism>